<dbReference type="VEuPathDB" id="VectorBase:GAUT016517"/>
<protein>
    <submittedName>
        <fullName evidence="1">Uncharacterized protein</fullName>
    </submittedName>
</protein>
<evidence type="ECO:0000313" key="2">
    <source>
        <dbReference type="Proteomes" id="UP000078200"/>
    </source>
</evidence>
<organism evidence="1 2">
    <name type="scientific">Glossina austeni</name>
    <name type="common">Savannah tsetse fly</name>
    <dbReference type="NCBI Taxonomy" id="7395"/>
    <lineage>
        <taxon>Eukaryota</taxon>
        <taxon>Metazoa</taxon>
        <taxon>Ecdysozoa</taxon>
        <taxon>Arthropoda</taxon>
        <taxon>Hexapoda</taxon>
        <taxon>Insecta</taxon>
        <taxon>Pterygota</taxon>
        <taxon>Neoptera</taxon>
        <taxon>Endopterygota</taxon>
        <taxon>Diptera</taxon>
        <taxon>Brachycera</taxon>
        <taxon>Muscomorpha</taxon>
        <taxon>Hippoboscoidea</taxon>
        <taxon>Glossinidae</taxon>
        <taxon>Glossina</taxon>
    </lineage>
</organism>
<accession>A0A1A9UV14</accession>
<dbReference type="Proteomes" id="UP000078200">
    <property type="component" value="Unassembled WGS sequence"/>
</dbReference>
<dbReference type="AlphaFoldDB" id="A0A1A9UV14"/>
<dbReference type="EnsemblMetazoa" id="GAUT016517-RA">
    <property type="protein sequence ID" value="GAUT016517-PA"/>
    <property type="gene ID" value="GAUT016517"/>
</dbReference>
<evidence type="ECO:0000313" key="1">
    <source>
        <dbReference type="EnsemblMetazoa" id="GAUT016517-PA"/>
    </source>
</evidence>
<keyword evidence="2" id="KW-1185">Reference proteome</keyword>
<name>A0A1A9UV14_GLOAU</name>
<sequence>MFSYDISIPNVVVRRRSKRSPSSLVRVPYTLVFSKETCVTEHSKNHVSRKTYRLSSRDLHVPIPLLLQSSHIDVSDLNYMLMYCKHIDESTNENLNEMFLEYFIFNLTIKRAQYWGKISKSMKQILKFLQRDNHGGGVAIRYFATAPAPQPALKIVCRECFISFEREIKSNVHHPQQCPNRQSLLRFYIFGRISRELIRKRIVFGAQSTRTYDETSKSAAVADNTISTQSRENYTKFAEKTKPASSLIIIIKQEHSANYCWGSGRGGEVNPSVDKYCHAFGHDERQSSI</sequence>
<proteinExistence type="predicted"/>
<reference evidence="1" key="1">
    <citation type="submission" date="2020-05" db="UniProtKB">
        <authorList>
            <consortium name="EnsemblMetazoa"/>
        </authorList>
    </citation>
    <scope>IDENTIFICATION</scope>
    <source>
        <strain evidence="1">TTRI</strain>
    </source>
</reference>